<evidence type="ECO:0000313" key="2">
    <source>
        <dbReference type="EnsemblPlants" id="OB03G17810.1"/>
    </source>
</evidence>
<reference evidence="2" key="2">
    <citation type="submission" date="2013-04" db="UniProtKB">
        <authorList>
            <consortium name="EnsemblPlants"/>
        </authorList>
    </citation>
    <scope>IDENTIFICATION</scope>
</reference>
<protein>
    <recommendedName>
        <fullName evidence="1">F-box domain-containing protein</fullName>
    </recommendedName>
</protein>
<sequence length="462" mass="52214">MFDQLPDDILLSIIERADVRTIIKTSALSTRWKQLPLLLYNIDLDVDKFIPPNSSMSADEAMAILIKSMNNLFGSPQRECTIKGLTLSFCLLTDFEASLKYLLNISELVCNAVDNGKVKSVELEIKTEKPSVDYTTDDTLLHAKSVVYFFDISPSLSRCLTKLFLRTARFSEADFHQLIVSCDQLQHLSLYCCELWDSSTLKLDMPNSKLRFVSLFGCFIQTVEFICLPKLKELHCDSWPLTGTPLSFGAVPCLQELLLVCVKSIFQSGFKLTDLLRGTANVQDLTLNFQGENIWITPERKELSTTLSKITKLFLHGIYVKFNILWTMLLLEAAPSVKIFGVEVWNHPCEEGGERDGYPERTNALWDAAQMDGSILHLQLETLEFGGFDPTISEHLDFIRAVIERAPKLKSVILQDAEPCEYCESMDNPISTSRFPHNEDERSTVLKQLKAGISRPVAIVFC</sequence>
<dbReference type="OMA" id="CGASNIW"/>
<dbReference type="Proteomes" id="UP000006038">
    <property type="component" value="Chromosome 3"/>
</dbReference>
<dbReference type="Pfam" id="PF00646">
    <property type="entry name" value="F-box"/>
    <property type="match status" value="1"/>
</dbReference>
<dbReference type="HOGENOM" id="CLU_024168_3_0_1"/>
<dbReference type="Gene3D" id="3.80.10.10">
    <property type="entry name" value="Ribonuclease Inhibitor"/>
    <property type="match status" value="1"/>
</dbReference>
<reference evidence="2" key="1">
    <citation type="journal article" date="2013" name="Nat. Commun.">
        <title>Whole-genome sequencing of Oryza brachyantha reveals mechanisms underlying Oryza genome evolution.</title>
        <authorList>
            <person name="Chen J."/>
            <person name="Huang Q."/>
            <person name="Gao D."/>
            <person name="Wang J."/>
            <person name="Lang Y."/>
            <person name="Liu T."/>
            <person name="Li B."/>
            <person name="Bai Z."/>
            <person name="Luis Goicoechea J."/>
            <person name="Liang C."/>
            <person name="Chen C."/>
            <person name="Zhang W."/>
            <person name="Sun S."/>
            <person name="Liao Y."/>
            <person name="Zhang X."/>
            <person name="Yang L."/>
            <person name="Song C."/>
            <person name="Wang M."/>
            <person name="Shi J."/>
            <person name="Liu G."/>
            <person name="Liu J."/>
            <person name="Zhou H."/>
            <person name="Zhou W."/>
            <person name="Yu Q."/>
            <person name="An N."/>
            <person name="Chen Y."/>
            <person name="Cai Q."/>
            <person name="Wang B."/>
            <person name="Liu B."/>
            <person name="Min J."/>
            <person name="Huang Y."/>
            <person name="Wu H."/>
            <person name="Li Z."/>
            <person name="Zhang Y."/>
            <person name="Yin Y."/>
            <person name="Song W."/>
            <person name="Jiang J."/>
            <person name="Jackson S.A."/>
            <person name="Wing R.A."/>
            <person name="Wang J."/>
            <person name="Chen M."/>
        </authorList>
    </citation>
    <scope>NUCLEOTIDE SEQUENCE [LARGE SCALE GENOMIC DNA]</scope>
    <source>
        <strain evidence="2">cv. IRGC 101232</strain>
    </source>
</reference>
<dbReference type="InterPro" id="IPR032675">
    <property type="entry name" value="LRR_dom_sf"/>
</dbReference>
<dbReference type="SUPFAM" id="SSF52058">
    <property type="entry name" value="L domain-like"/>
    <property type="match status" value="1"/>
</dbReference>
<dbReference type="eggNOG" id="ENOG502R6BQ">
    <property type="taxonomic scope" value="Eukaryota"/>
</dbReference>
<organism evidence="2">
    <name type="scientific">Oryza brachyantha</name>
    <name type="common">malo sina</name>
    <dbReference type="NCBI Taxonomy" id="4533"/>
    <lineage>
        <taxon>Eukaryota</taxon>
        <taxon>Viridiplantae</taxon>
        <taxon>Streptophyta</taxon>
        <taxon>Embryophyta</taxon>
        <taxon>Tracheophyta</taxon>
        <taxon>Spermatophyta</taxon>
        <taxon>Magnoliopsida</taxon>
        <taxon>Liliopsida</taxon>
        <taxon>Poales</taxon>
        <taxon>Poaceae</taxon>
        <taxon>BOP clade</taxon>
        <taxon>Oryzoideae</taxon>
        <taxon>Oryzeae</taxon>
        <taxon>Oryzinae</taxon>
        <taxon>Oryza</taxon>
    </lineage>
</organism>
<name>J3LL55_ORYBR</name>
<evidence type="ECO:0000259" key="1">
    <source>
        <dbReference type="PROSITE" id="PS50181"/>
    </source>
</evidence>
<dbReference type="Gramene" id="OB03G17810.1">
    <property type="protein sequence ID" value="OB03G17810.1"/>
    <property type="gene ID" value="OB03G17810"/>
</dbReference>
<dbReference type="SUPFAM" id="SSF81383">
    <property type="entry name" value="F-box domain"/>
    <property type="match status" value="1"/>
</dbReference>
<dbReference type="InterPro" id="IPR036047">
    <property type="entry name" value="F-box-like_dom_sf"/>
</dbReference>
<dbReference type="AlphaFoldDB" id="J3LL55"/>
<accession>J3LL55</accession>
<evidence type="ECO:0000313" key="3">
    <source>
        <dbReference type="Proteomes" id="UP000006038"/>
    </source>
</evidence>
<dbReference type="EnsemblPlants" id="OB03G17810.1">
    <property type="protein sequence ID" value="OB03G17810.1"/>
    <property type="gene ID" value="OB03G17810"/>
</dbReference>
<feature type="domain" description="F-box" evidence="1">
    <location>
        <begin position="1"/>
        <end position="35"/>
    </location>
</feature>
<dbReference type="InterPro" id="IPR055357">
    <property type="entry name" value="LRR_At1g61320_AtMIF1"/>
</dbReference>
<proteinExistence type="predicted"/>
<dbReference type="InterPro" id="IPR001810">
    <property type="entry name" value="F-box_dom"/>
</dbReference>
<dbReference type="Pfam" id="PF23622">
    <property type="entry name" value="LRR_At1g61320_AtMIF1"/>
    <property type="match status" value="1"/>
</dbReference>
<dbReference type="PROSITE" id="PS50181">
    <property type="entry name" value="FBOX"/>
    <property type="match status" value="1"/>
</dbReference>
<keyword evidence="3" id="KW-1185">Reference proteome</keyword>
<dbReference type="PANTHER" id="PTHR35545:SF28">
    <property type="entry name" value="OS07G0645701 PROTEIN"/>
    <property type="match status" value="1"/>
</dbReference>
<dbReference type="PANTHER" id="PTHR35545">
    <property type="entry name" value="F-BOX DOMAIN-CONTAINING PROTEIN"/>
    <property type="match status" value="1"/>
</dbReference>